<evidence type="ECO:0000256" key="6">
    <source>
        <dbReference type="SAM" id="Phobius"/>
    </source>
</evidence>
<dbReference type="PROSITE" id="PS00108">
    <property type="entry name" value="PROTEIN_KINASE_ST"/>
    <property type="match status" value="1"/>
</dbReference>
<dbReference type="Gene3D" id="1.10.510.10">
    <property type="entry name" value="Transferase(Phosphotransferase) domain 1"/>
    <property type="match status" value="1"/>
</dbReference>
<dbReference type="Proteomes" id="UP001217485">
    <property type="component" value="Unassembled WGS sequence"/>
</dbReference>
<keyword evidence="1" id="KW-0808">Transferase</keyword>
<evidence type="ECO:0000313" key="8">
    <source>
        <dbReference type="EMBL" id="MDC0681717.1"/>
    </source>
</evidence>
<feature type="transmembrane region" description="Helical" evidence="6">
    <location>
        <begin position="462"/>
        <end position="485"/>
    </location>
</feature>
<dbReference type="InterPro" id="IPR011009">
    <property type="entry name" value="Kinase-like_dom_sf"/>
</dbReference>
<dbReference type="CDD" id="cd14014">
    <property type="entry name" value="STKc_PknB_like"/>
    <property type="match status" value="1"/>
</dbReference>
<evidence type="ECO:0000256" key="4">
    <source>
        <dbReference type="ARBA" id="ARBA00022840"/>
    </source>
</evidence>
<keyword evidence="3 8" id="KW-0418">Kinase</keyword>
<dbReference type="RefSeq" id="WP_272099015.1">
    <property type="nucleotide sequence ID" value="NZ_JAQNDK010000003.1"/>
</dbReference>
<dbReference type="SMART" id="SM00220">
    <property type="entry name" value="S_TKc"/>
    <property type="match status" value="1"/>
</dbReference>
<reference evidence="8 9" key="1">
    <citation type="submission" date="2023-01" db="EMBL/GenBank/DDBJ databases">
        <title>Minimal conservation of predation-associated metabolite biosynthetic gene clusters underscores biosynthetic potential of Myxococcota including descriptions for ten novel species: Archangium lansinium sp. nov., Myxococcus landrumus sp. nov., Nannocystis bai.</title>
        <authorList>
            <person name="Ahearne A."/>
            <person name="Stevens C."/>
            <person name="Dowd S."/>
        </authorList>
    </citation>
    <scope>NUCLEOTIDE SEQUENCE [LARGE SCALE GENOMIC DNA]</scope>
    <source>
        <strain evidence="8 9">WIWO2</strain>
    </source>
</reference>
<organism evidence="8 9">
    <name type="scientific">Sorangium atrum</name>
    <dbReference type="NCBI Taxonomy" id="2995308"/>
    <lineage>
        <taxon>Bacteria</taxon>
        <taxon>Pseudomonadati</taxon>
        <taxon>Myxococcota</taxon>
        <taxon>Polyangia</taxon>
        <taxon>Polyangiales</taxon>
        <taxon>Polyangiaceae</taxon>
        <taxon>Sorangium</taxon>
    </lineage>
</organism>
<keyword evidence="9" id="KW-1185">Reference proteome</keyword>
<name>A0ABT5C5T8_9BACT</name>
<dbReference type="PROSITE" id="PS50011">
    <property type="entry name" value="PROTEIN_KINASE_DOM"/>
    <property type="match status" value="1"/>
</dbReference>
<feature type="domain" description="Protein kinase" evidence="7">
    <location>
        <begin position="115"/>
        <end position="397"/>
    </location>
</feature>
<keyword evidence="4" id="KW-0067">ATP-binding</keyword>
<dbReference type="Pfam" id="PF00069">
    <property type="entry name" value="Pkinase"/>
    <property type="match status" value="1"/>
</dbReference>
<dbReference type="Gene3D" id="3.30.200.20">
    <property type="entry name" value="Phosphorylase Kinase, domain 1"/>
    <property type="match status" value="1"/>
</dbReference>
<evidence type="ECO:0000256" key="2">
    <source>
        <dbReference type="ARBA" id="ARBA00022741"/>
    </source>
</evidence>
<sequence>MEDYPAASDYVPGVPLSKPELVQAIRERRLRSVSAVFRELAGGNEEPGSKPGLALPLRTLWHHEDEAEPLDRASLGTLPERVARHATLPGGFPFVMVDPTTAAPLAPGTVLGGDFRIVRPLSQGGMGAVFVAEQLSTGKPRAVKLMHAQLAQDPRFRERFEQEARVGARIDSDHVVEVVAAGVEPATQTPWLAMELLDGADLSAVMAQRGALPPDEVRELMGQLCHALGAAHRAGVVHRDLKPENIFIARPRQQNVRFKVKVLDFGVAKIVAEARATTSVTASVGTPLWMAPEQTELAAQVVPASDVWALGLLAFYLLTARVYWMEPSRGPGASVMSLMREVLFGPLDPPSARAAQLGCAHLIPPGFDAWFARCLARDVRARFADAAQAMAALDPVLAAAAHRSAPLQAVPSMPTPPVYSGHSGPITAPTQPGVSRTDVGGMTGGTLVPVPALPPRRAPWGLLLAIAGGGLVAVAALLVGGFVAFQRLRAADRADGAPTAPLYGGGDAPTGGAPTPPARPSSAAASSDVDLAGTYDIVSSRNPGGQGSYTGNVLLSRSGDTYRIAWIITKGAGYEGIAFVQGQTLAVGWASGGPYGAAAYRIDGGRLHGQWIATDRPGQVTTEELEGPEGLVGSYRIVDGARKGTVVIVPTGETYAVTWALSTGALKGVGIRSGDQLVVGWSPSQQVGVVSYAIAGRQLAGRWGTLGGTLAGSEALVRR</sequence>
<dbReference type="InterPro" id="IPR000719">
    <property type="entry name" value="Prot_kinase_dom"/>
</dbReference>
<dbReference type="PANTHER" id="PTHR43289">
    <property type="entry name" value="MITOGEN-ACTIVATED PROTEIN KINASE KINASE KINASE 20-RELATED"/>
    <property type="match status" value="1"/>
</dbReference>
<keyword evidence="6" id="KW-0812">Transmembrane</keyword>
<keyword evidence="6" id="KW-0472">Membrane</keyword>
<comment type="caution">
    <text evidence="8">The sequence shown here is derived from an EMBL/GenBank/DDBJ whole genome shotgun (WGS) entry which is preliminary data.</text>
</comment>
<accession>A0ABT5C5T8</accession>
<dbReference type="SUPFAM" id="SSF56112">
    <property type="entry name" value="Protein kinase-like (PK-like)"/>
    <property type="match status" value="1"/>
</dbReference>
<feature type="region of interest" description="Disordered" evidence="5">
    <location>
        <begin position="499"/>
        <end position="525"/>
    </location>
</feature>
<keyword evidence="2" id="KW-0547">Nucleotide-binding</keyword>
<proteinExistence type="predicted"/>
<dbReference type="EMBL" id="JAQNDK010000003">
    <property type="protein sequence ID" value="MDC0681717.1"/>
    <property type="molecule type" value="Genomic_DNA"/>
</dbReference>
<evidence type="ECO:0000256" key="3">
    <source>
        <dbReference type="ARBA" id="ARBA00022777"/>
    </source>
</evidence>
<evidence type="ECO:0000259" key="7">
    <source>
        <dbReference type="PROSITE" id="PS50011"/>
    </source>
</evidence>
<evidence type="ECO:0000256" key="5">
    <source>
        <dbReference type="SAM" id="MobiDB-lite"/>
    </source>
</evidence>
<evidence type="ECO:0000313" key="9">
    <source>
        <dbReference type="Proteomes" id="UP001217485"/>
    </source>
</evidence>
<evidence type="ECO:0000256" key="1">
    <source>
        <dbReference type="ARBA" id="ARBA00022679"/>
    </source>
</evidence>
<protein>
    <submittedName>
        <fullName evidence="8">Serine/threonine-protein kinase</fullName>
    </submittedName>
</protein>
<keyword evidence="6" id="KW-1133">Transmembrane helix</keyword>
<dbReference type="InterPro" id="IPR008271">
    <property type="entry name" value="Ser/Thr_kinase_AS"/>
</dbReference>
<dbReference type="PANTHER" id="PTHR43289:SF6">
    <property type="entry name" value="SERINE_THREONINE-PROTEIN KINASE NEKL-3"/>
    <property type="match status" value="1"/>
</dbReference>
<dbReference type="GO" id="GO:0016301">
    <property type="term" value="F:kinase activity"/>
    <property type="evidence" value="ECO:0007669"/>
    <property type="project" value="UniProtKB-KW"/>
</dbReference>
<gene>
    <name evidence="8" type="ORF">POL72_28510</name>
</gene>